<comment type="catalytic activity">
    <reaction evidence="8">
        <text>L-valine + 2-oxoglutarate = 3-methyl-2-oxobutanoate + L-glutamate</text>
        <dbReference type="Rhea" id="RHEA:24813"/>
        <dbReference type="ChEBI" id="CHEBI:11851"/>
        <dbReference type="ChEBI" id="CHEBI:16810"/>
        <dbReference type="ChEBI" id="CHEBI:29985"/>
        <dbReference type="ChEBI" id="CHEBI:57762"/>
        <dbReference type="EC" id="2.6.1.42"/>
    </reaction>
</comment>
<dbReference type="InterPro" id="IPR018300">
    <property type="entry name" value="Aminotrans_IV_CS"/>
</dbReference>
<evidence type="ECO:0000313" key="14">
    <source>
        <dbReference type="Proteomes" id="UP000315971"/>
    </source>
</evidence>
<comment type="pathway">
    <text evidence="4">Amino-acid biosynthesis; L-leucine biosynthesis; L-leucine from 3-methyl-2-oxobutanoate: step 4/4.</text>
</comment>
<protein>
    <recommendedName>
        <fullName evidence="6">branched-chain-amino-acid transaminase</fullName>
        <ecNumber evidence="6">2.6.1.42</ecNumber>
    </recommendedName>
</protein>
<comment type="similarity">
    <text evidence="5 11">Belongs to the class-IV pyridoxal-phosphate-dependent aminotransferase family.</text>
</comment>
<dbReference type="Proteomes" id="UP000315971">
    <property type="component" value="Unassembled WGS sequence"/>
</dbReference>
<comment type="pathway">
    <text evidence="2">Amino-acid biosynthesis; L-isoleucine biosynthesis; L-isoleucine from 2-oxobutanoate: step 4/4.</text>
</comment>
<evidence type="ECO:0000256" key="8">
    <source>
        <dbReference type="ARBA" id="ARBA00048212"/>
    </source>
</evidence>
<evidence type="ECO:0000256" key="6">
    <source>
        <dbReference type="ARBA" id="ARBA00013053"/>
    </source>
</evidence>
<evidence type="ECO:0000256" key="5">
    <source>
        <dbReference type="ARBA" id="ARBA00009320"/>
    </source>
</evidence>
<dbReference type="PANTHER" id="PTHR42743">
    <property type="entry name" value="AMINO-ACID AMINOTRANSFERASE"/>
    <property type="match status" value="1"/>
</dbReference>
<dbReference type="Gene3D" id="3.20.10.10">
    <property type="entry name" value="D-amino Acid Aminotransferase, subunit A, domain 2"/>
    <property type="match status" value="1"/>
</dbReference>
<keyword evidence="7 12" id="KW-0663">Pyridoxal phosphate</keyword>
<dbReference type="InterPro" id="IPR043131">
    <property type="entry name" value="BCAT-like_N"/>
</dbReference>
<comment type="pathway">
    <text evidence="3">Amino-acid biosynthesis; L-valine biosynthesis; L-valine from pyruvate: step 4/4.</text>
</comment>
<dbReference type="EC" id="2.6.1.42" evidence="6"/>
<sequence length="281" mass="32204">MHNHFINFNGQIIPEQEPVLTSSNRAFRYGDGLFESVRMSSGELKFLDLHAERLQTGMKTLRMSNYHQFTAEFVIEQVHQLAKSNKIFDHARIRVSVFREGAGLYTPVTNEAGFLIEMHKLEEGPYELNRKGLIIDVFKDVKKNCSTLSWIKSSNSLLYVLAAIYKNEIKADECLLMNDEGYLVEGTSSNLFLVKNGELYTPALTEGCVAGVMRNVIFKMAQHTSLKIHEVKIKPEALFDADEIFMTNATRGIQWVVGYHEKRYFNDFSKMLVAMLNRFVL</sequence>
<evidence type="ECO:0000256" key="11">
    <source>
        <dbReference type="RuleBase" id="RU004106"/>
    </source>
</evidence>
<evidence type="ECO:0000256" key="1">
    <source>
        <dbReference type="ARBA" id="ARBA00001933"/>
    </source>
</evidence>
<keyword evidence="14" id="KW-1185">Reference proteome</keyword>
<evidence type="ECO:0000313" key="13">
    <source>
        <dbReference type="EMBL" id="SMO76199.1"/>
    </source>
</evidence>
<evidence type="ECO:0000256" key="12">
    <source>
        <dbReference type="RuleBase" id="RU004516"/>
    </source>
</evidence>
<evidence type="ECO:0000256" key="9">
    <source>
        <dbReference type="ARBA" id="ARBA00048798"/>
    </source>
</evidence>
<dbReference type="SUPFAM" id="SSF56752">
    <property type="entry name" value="D-aminoacid aminotransferase-like PLP-dependent enzymes"/>
    <property type="match status" value="1"/>
</dbReference>
<evidence type="ECO:0000256" key="3">
    <source>
        <dbReference type="ARBA" id="ARBA00004931"/>
    </source>
</evidence>
<proteinExistence type="inferred from homology"/>
<dbReference type="EMBL" id="FXSZ01000009">
    <property type="protein sequence ID" value="SMO76199.1"/>
    <property type="molecule type" value="Genomic_DNA"/>
</dbReference>
<evidence type="ECO:0000256" key="2">
    <source>
        <dbReference type="ARBA" id="ARBA00004824"/>
    </source>
</evidence>
<dbReference type="RefSeq" id="WP_142604433.1">
    <property type="nucleotide sequence ID" value="NZ_FXSZ01000009.1"/>
</dbReference>
<name>A0A521DWT3_9SPHI</name>
<dbReference type="InterPro" id="IPR001544">
    <property type="entry name" value="Aminotrans_IV"/>
</dbReference>
<dbReference type="AlphaFoldDB" id="A0A521DWT3"/>
<dbReference type="Gene3D" id="3.30.470.10">
    <property type="match status" value="1"/>
</dbReference>
<evidence type="ECO:0000256" key="4">
    <source>
        <dbReference type="ARBA" id="ARBA00005072"/>
    </source>
</evidence>
<reference evidence="13 14" key="1">
    <citation type="submission" date="2017-05" db="EMBL/GenBank/DDBJ databases">
        <authorList>
            <person name="Varghese N."/>
            <person name="Submissions S."/>
        </authorList>
    </citation>
    <scope>NUCLEOTIDE SEQUENCE [LARGE SCALE GENOMIC DNA]</scope>
    <source>
        <strain evidence="13 14">DSM 21342</strain>
    </source>
</reference>
<dbReference type="PROSITE" id="PS00770">
    <property type="entry name" value="AA_TRANSFER_CLASS_4"/>
    <property type="match status" value="1"/>
</dbReference>
<dbReference type="InterPro" id="IPR050571">
    <property type="entry name" value="Class-IV_PLP-Dep_Aminotrnsfr"/>
</dbReference>
<dbReference type="PANTHER" id="PTHR42743:SF11">
    <property type="entry name" value="AMINODEOXYCHORISMATE LYASE"/>
    <property type="match status" value="1"/>
</dbReference>
<dbReference type="CDD" id="cd00449">
    <property type="entry name" value="PLPDE_IV"/>
    <property type="match status" value="1"/>
</dbReference>
<comment type="catalytic activity">
    <reaction evidence="9">
        <text>L-isoleucine + 2-oxoglutarate = (S)-3-methyl-2-oxopentanoate + L-glutamate</text>
        <dbReference type="Rhea" id="RHEA:24801"/>
        <dbReference type="ChEBI" id="CHEBI:16810"/>
        <dbReference type="ChEBI" id="CHEBI:29985"/>
        <dbReference type="ChEBI" id="CHEBI:35146"/>
        <dbReference type="ChEBI" id="CHEBI:58045"/>
        <dbReference type="EC" id="2.6.1.42"/>
    </reaction>
</comment>
<keyword evidence="13" id="KW-0808">Transferase</keyword>
<dbReference type="GO" id="GO:0004084">
    <property type="term" value="F:branched-chain-amino-acid transaminase activity"/>
    <property type="evidence" value="ECO:0007669"/>
    <property type="project" value="UniProtKB-EC"/>
</dbReference>
<organism evidence="13 14">
    <name type="scientific">Solitalea koreensis</name>
    <dbReference type="NCBI Taxonomy" id="543615"/>
    <lineage>
        <taxon>Bacteria</taxon>
        <taxon>Pseudomonadati</taxon>
        <taxon>Bacteroidota</taxon>
        <taxon>Sphingobacteriia</taxon>
        <taxon>Sphingobacteriales</taxon>
        <taxon>Sphingobacteriaceae</taxon>
        <taxon>Solitalea</taxon>
    </lineage>
</organism>
<dbReference type="OrthoDB" id="9805628at2"/>
<gene>
    <name evidence="13" type="ORF">SAMN06265350_10928</name>
</gene>
<dbReference type="InterPro" id="IPR036038">
    <property type="entry name" value="Aminotransferase-like"/>
</dbReference>
<accession>A0A521DWT3</accession>
<dbReference type="InterPro" id="IPR043132">
    <property type="entry name" value="BCAT-like_C"/>
</dbReference>
<evidence type="ECO:0000256" key="10">
    <source>
        <dbReference type="ARBA" id="ARBA00049229"/>
    </source>
</evidence>
<comment type="cofactor">
    <cofactor evidence="1 12">
        <name>pyridoxal 5'-phosphate</name>
        <dbReference type="ChEBI" id="CHEBI:597326"/>
    </cofactor>
</comment>
<evidence type="ECO:0000256" key="7">
    <source>
        <dbReference type="ARBA" id="ARBA00022898"/>
    </source>
</evidence>
<dbReference type="Pfam" id="PF01063">
    <property type="entry name" value="Aminotran_4"/>
    <property type="match status" value="1"/>
</dbReference>
<dbReference type="GO" id="GO:0008652">
    <property type="term" value="P:amino acid biosynthetic process"/>
    <property type="evidence" value="ECO:0007669"/>
    <property type="project" value="UniProtKB-ARBA"/>
</dbReference>
<dbReference type="FunFam" id="3.20.10.10:FF:000002">
    <property type="entry name" value="D-alanine aminotransferase"/>
    <property type="match status" value="1"/>
</dbReference>
<dbReference type="GO" id="GO:0046394">
    <property type="term" value="P:carboxylic acid biosynthetic process"/>
    <property type="evidence" value="ECO:0007669"/>
    <property type="project" value="UniProtKB-ARBA"/>
</dbReference>
<comment type="catalytic activity">
    <reaction evidence="10">
        <text>L-leucine + 2-oxoglutarate = 4-methyl-2-oxopentanoate + L-glutamate</text>
        <dbReference type="Rhea" id="RHEA:18321"/>
        <dbReference type="ChEBI" id="CHEBI:16810"/>
        <dbReference type="ChEBI" id="CHEBI:17865"/>
        <dbReference type="ChEBI" id="CHEBI:29985"/>
        <dbReference type="ChEBI" id="CHEBI:57427"/>
        <dbReference type="EC" id="2.6.1.42"/>
    </reaction>
</comment>
<keyword evidence="13" id="KW-0032">Aminotransferase</keyword>